<accession>A0AAE0D9A2</accession>
<dbReference type="Proteomes" id="UP001281614">
    <property type="component" value="Unassembled WGS sequence"/>
</dbReference>
<evidence type="ECO:0000313" key="1">
    <source>
        <dbReference type="EMBL" id="KAK2770546.1"/>
    </source>
</evidence>
<comment type="caution">
    <text evidence="1">The sequence shown here is derived from an EMBL/GenBank/DDBJ whole genome shotgun (WGS) entry which is preliminary data.</text>
</comment>
<dbReference type="AlphaFoldDB" id="A0AAE0D9A2"/>
<proteinExistence type="predicted"/>
<dbReference type="EMBL" id="VYYT01000093">
    <property type="protein sequence ID" value="KAK2770546.1"/>
    <property type="molecule type" value="Genomic_DNA"/>
</dbReference>
<name>A0AAE0D9A2_COLKA</name>
<reference evidence="1" key="1">
    <citation type="submission" date="2023-02" db="EMBL/GenBank/DDBJ databases">
        <title>Colletotrichum kahawae CIFC_Que2 genome sequencing and assembly.</title>
        <authorList>
            <person name="Baroncelli R."/>
        </authorList>
    </citation>
    <scope>NUCLEOTIDE SEQUENCE</scope>
    <source>
        <strain evidence="1">CIFC_Que2</strain>
    </source>
</reference>
<protein>
    <submittedName>
        <fullName evidence="1">Uncharacterized protein</fullName>
    </submittedName>
</protein>
<gene>
    <name evidence="1" type="ORF">CKAH01_14669</name>
</gene>
<evidence type="ECO:0000313" key="2">
    <source>
        <dbReference type="Proteomes" id="UP001281614"/>
    </source>
</evidence>
<keyword evidence="2" id="KW-1185">Reference proteome</keyword>
<sequence length="60" mass="6175">MCCVLPAASAQTGCGTMGLEAFLFALITTGGLLFASIGCECPQSPFVPHNRLVKPTTKSS</sequence>
<organism evidence="1 2">
    <name type="scientific">Colletotrichum kahawae</name>
    <name type="common">Coffee berry disease fungus</name>
    <dbReference type="NCBI Taxonomy" id="34407"/>
    <lineage>
        <taxon>Eukaryota</taxon>
        <taxon>Fungi</taxon>
        <taxon>Dikarya</taxon>
        <taxon>Ascomycota</taxon>
        <taxon>Pezizomycotina</taxon>
        <taxon>Sordariomycetes</taxon>
        <taxon>Hypocreomycetidae</taxon>
        <taxon>Glomerellales</taxon>
        <taxon>Glomerellaceae</taxon>
        <taxon>Colletotrichum</taxon>
        <taxon>Colletotrichum gloeosporioides species complex</taxon>
    </lineage>
</organism>